<evidence type="ECO:0000313" key="1">
    <source>
        <dbReference type="EMBL" id="KAG2271293.1"/>
    </source>
</evidence>
<organism evidence="1 2">
    <name type="scientific">Brassica carinata</name>
    <name type="common">Ethiopian mustard</name>
    <name type="synonym">Abyssinian cabbage</name>
    <dbReference type="NCBI Taxonomy" id="52824"/>
    <lineage>
        <taxon>Eukaryota</taxon>
        <taxon>Viridiplantae</taxon>
        <taxon>Streptophyta</taxon>
        <taxon>Embryophyta</taxon>
        <taxon>Tracheophyta</taxon>
        <taxon>Spermatophyta</taxon>
        <taxon>Magnoliopsida</taxon>
        <taxon>eudicotyledons</taxon>
        <taxon>Gunneridae</taxon>
        <taxon>Pentapetalae</taxon>
        <taxon>rosids</taxon>
        <taxon>malvids</taxon>
        <taxon>Brassicales</taxon>
        <taxon>Brassicaceae</taxon>
        <taxon>Brassiceae</taxon>
        <taxon>Brassica</taxon>
    </lineage>
</organism>
<comment type="caution">
    <text evidence="1">The sequence shown here is derived from an EMBL/GenBank/DDBJ whole genome shotgun (WGS) entry which is preliminary data.</text>
</comment>
<dbReference type="AlphaFoldDB" id="A0A8X7QPB4"/>
<proteinExistence type="predicted"/>
<dbReference type="InterPro" id="IPR012340">
    <property type="entry name" value="NA-bd_OB-fold"/>
</dbReference>
<sequence length="66" mass="7664">MTSRLFLYQVIHESEKQPNTFRHVLQEGSVYELSVFDVARSNPSFKFGDAPVSIRFTEHTVFVELT</sequence>
<accession>A0A8X7QPB4</accession>
<dbReference type="OrthoDB" id="10441644at2759"/>
<keyword evidence="2" id="KW-1185">Reference proteome</keyword>
<gene>
    <name evidence="1" type="ORF">Bca52824_065848</name>
</gene>
<dbReference type="EMBL" id="JAAMPC010000013">
    <property type="protein sequence ID" value="KAG2271293.1"/>
    <property type="molecule type" value="Genomic_DNA"/>
</dbReference>
<dbReference type="Gene3D" id="2.40.50.140">
    <property type="entry name" value="Nucleic acid-binding proteins"/>
    <property type="match status" value="1"/>
</dbReference>
<name>A0A8X7QPB4_BRACI</name>
<evidence type="ECO:0000313" key="2">
    <source>
        <dbReference type="Proteomes" id="UP000886595"/>
    </source>
</evidence>
<protein>
    <submittedName>
        <fullName evidence="1">Uncharacterized protein</fullName>
    </submittedName>
</protein>
<reference evidence="1 2" key="1">
    <citation type="submission" date="2020-02" db="EMBL/GenBank/DDBJ databases">
        <authorList>
            <person name="Ma Q."/>
            <person name="Huang Y."/>
            <person name="Song X."/>
            <person name="Pei D."/>
        </authorList>
    </citation>
    <scope>NUCLEOTIDE SEQUENCE [LARGE SCALE GENOMIC DNA]</scope>
    <source>
        <strain evidence="1">Sxm20200214</strain>
        <tissue evidence="1">Leaf</tissue>
    </source>
</reference>
<dbReference type="Proteomes" id="UP000886595">
    <property type="component" value="Unassembled WGS sequence"/>
</dbReference>